<dbReference type="Gene3D" id="3.30.530.20">
    <property type="match status" value="1"/>
</dbReference>
<evidence type="ECO:0008006" key="4">
    <source>
        <dbReference type="Google" id="ProtNLM"/>
    </source>
</evidence>
<keyword evidence="1" id="KW-1133">Transmembrane helix</keyword>
<evidence type="ECO:0000313" key="3">
    <source>
        <dbReference type="Proteomes" id="UP000217210"/>
    </source>
</evidence>
<gene>
    <name evidence="2" type="ORF">B1sIIB91_00970</name>
</gene>
<evidence type="ECO:0000313" key="2">
    <source>
        <dbReference type="EMBL" id="ASY23505.1"/>
    </source>
</evidence>
<dbReference type="InterPro" id="IPR023393">
    <property type="entry name" value="START-like_dom_sf"/>
</dbReference>
<proteinExistence type="predicted"/>
<keyword evidence="1" id="KW-0472">Membrane</keyword>
<dbReference type="EMBL" id="CP016779">
    <property type="protein sequence ID" value="ASY23505.1"/>
    <property type="molecule type" value="Genomic_DNA"/>
</dbReference>
<dbReference type="AlphaFoldDB" id="A0A249L3I9"/>
<dbReference type="Proteomes" id="UP000217210">
    <property type="component" value="Chromosome"/>
</dbReference>
<dbReference type="SUPFAM" id="SSF55961">
    <property type="entry name" value="Bet v1-like"/>
    <property type="match status" value="1"/>
</dbReference>
<organism evidence="2 3">
    <name type="scientific">Candidatus Nanopelagicus abundans</name>
    <dbReference type="NCBI Taxonomy" id="1884916"/>
    <lineage>
        <taxon>Bacteria</taxon>
        <taxon>Bacillati</taxon>
        <taxon>Actinomycetota</taxon>
        <taxon>Actinomycetes</taxon>
        <taxon>Candidatus Nanopelagicales</taxon>
        <taxon>Candidatus Nanopelagicaceae</taxon>
        <taxon>Candidatus Nanopelagicus</taxon>
    </lineage>
</organism>
<feature type="transmembrane region" description="Helical" evidence="1">
    <location>
        <begin position="122"/>
        <end position="144"/>
    </location>
</feature>
<keyword evidence="3" id="KW-1185">Reference proteome</keyword>
<dbReference type="KEGG" id="nab:B1sIIB91_00970"/>
<dbReference type="OrthoDB" id="4823586at2"/>
<dbReference type="CDD" id="cd07812">
    <property type="entry name" value="SRPBCC"/>
    <property type="match status" value="1"/>
</dbReference>
<sequence>MKKLSHLSLTVEINKPVETVWKLLVDWNSQSNWMLQTKVWSELDQDKTVKNGKGVLVFAFTGLFPKLYPKLRLGILDTMEVTKWKPPLFCEVVHIGRVIRGTGKFELKRKRNRTVFHWQEELIAPTYVLIFMKPLLLLGVWLSLHRFARQLSA</sequence>
<dbReference type="RefSeq" id="WP_095687781.1">
    <property type="nucleotide sequence ID" value="NZ_CP016779.1"/>
</dbReference>
<keyword evidence="1" id="KW-0812">Transmembrane</keyword>
<name>A0A249L3I9_9ACTN</name>
<protein>
    <recommendedName>
        <fullName evidence="4">SRPBCC family protein</fullName>
    </recommendedName>
</protein>
<evidence type="ECO:0000256" key="1">
    <source>
        <dbReference type="SAM" id="Phobius"/>
    </source>
</evidence>
<reference evidence="2 3" key="1">
    <citation type="submission" date="2016-07" db="EMBL/GenBank/DDBJ databases">
        <title>High microdiversification within the ubiquitous acI lineage of Actinobacteria.</title>
        <authorList>
            <person name="Neuenschwander S.M."/>
            <person name="Salcher M."/>
            <person name="Ghai R."/>
            <person name="Pernthaler J."/>
        </authorList>
    </citation>
    <scope>NUCLEOTIDE SEQUENCE [LARGE SCALE GENOMIC DNA]</scope>
    <source>
        <strain evidence="2">MMS-IIB-91</strain>
    </source>
</reference>
<accession>A0A249L3I9</accession>